<evidence type="ECO:0000256" key="1">
    <source>
        <dbReference type="ARBA" id="ARBA00022801"/>
    </source>
</evidence>
<accession>A0AAC9J2M7</accession>
<dbReference type="Gene3D" id="3.40.710.10">
    <property type="entry name" value="DD-peptidase/beta-lactamase superfamily"/>
    <property type="match status" value="1"/>
</dbReference>
<dbReference type="AlphaFoldDB" id="A0AAC9J2M7"/>
<dbReference type="InterPro" id="IPR012338">
    <property type="entry name" value="Beta-lactam/transpept-like"/>
</dbReference>
<dbReference type="EMBL" id="CP017962">
    <property type="protein sequence ID" value="APC49443.1"/>
    <property type="molecule type" value="Genomic_DNA"/>
</dbReference>
<dbReference type="PANTHER" id="PTHR43283:SF11">
    <property type="entry name" value="BETA-LACTAMASE-RELATED DOMAIN-CONTAINING PROTEIN"/>
    <property type="match status" value="1"/>
</dbReference>
<dbReference type="PANTHER" id="PTHR43283">
    <property type="entry name" value="BETA-LACTAMASE-RELATED"/>
    <property type="match status" value="1"/>
</dbReference>
<dbReference type="InterPro" id="IPR050789">
    <property type="entry name" value="Diverse_Enzym_Activities"/>
</dbReference>
<evidence type="ECO:0000313" key="4">
    <source>
        <dbReference type="Proteomes" id="UP000182945"/>
    </source>
</evidence>
<dbReference type="KEGG" id="vhl:BME96_15120"/>
<dbReference type="Proteomes" id="UP000182945">
    <property type="component" value="Chromosome"/>
</dbReference>
<protein>
    <submittedName>
        <fullName evidence="3">Penicillin-binding protein</fullName>
    </submittedName>
</protein>
<evidence type="ECO:0000259" key="2">
    <source>
        <dbReference type="Pfam" id="PF00144"/>
    </source>
</evidence>
<reference evidence="3 4" key="1">
    <citation type="submission" date="2016-11" db="EMBL/GenBank/DDBJ databases">
        <title>Complete genome sequencing of Virgibacillus halodenitrificans PDB-F2.</title>
        <authorList>
            <person name="Sun Z."/>
            <person name="Zhou Y."/>
            <person name="Li H."/>
        </authorList>
    </citation>
    <scope>NUCLEOTIDE SEQUENCE [LARGE SCALE GENOMIC DNA]</scope>
    <source>
        <strain evidence="3 4">PDB-F2</strain>
    </source>
</reference>
<dbReference type="GeneID" id="71515741"/>
<dbReference type="SUPFAM" id="SSF56601">
    <property type="entry name" value="beta-lactamase/transpeptidase-like"/>
    <property type="match status" value="1"/>
</dbReference>
<name>A0AAC9J2M7_VIRHA</name>
<keyword evidence="1" id="KW-0378">Hydrolase</keyword>
<proteinExistence type="predicted"/>
<sequence>MIEKIRAFLQKEIDSKHIPGAVVHVSYQGEIICREAIGNRAVYPTISPMQIETVFDLASLTKVIATLPAILKLIDRGDIRLDDPVHLFLPAFLMNGKEKVTIRHLLTHTAGFPAHRQFYRENLTRNEILHRALTEPLEYEPGSKVVYSDLSFITLYQLIEIITDEPFDVFINKEIFTPLEMGETTFNPTNNVESFAVTEYSEQLGDYKRGIVHDENAYAMNGISGHAGLFSTIGDMSNFARMIENNGIYKGHRVLSESVLKLARQNHTPFGEEYRGLGWMLKSPKLSSCGDLFSSSAYGHTGFTGTSIWFDPEAKLHVILLTNRVHYGREPHIIRLRARLHNLIRASI</sequence>
<dbReference type="RefSeq" id="WP_071649485.1">
    <property type="nucleotide sequence ID" value="NZ_CP017962.1"/>
</dbReference>
<gene>
    <name evidence="3" type="ORF">BME96_15120</name>
</gene>
<organism evidence="3 4">
    <name type="scientific">Virgibacillus halodenitrificans</name>
    <name type="common">Bacillus halodenitrificans</name>
    <dbReference type="NCBI Taxonomy" id="1482"/>
    <lineage>
        <taxon>Bacteria</taxon>
        <taxon>Bacillati</taxon>
        <taxon>Bacillota</taxon>
        <taxon>Bacilli</taxon>
        <taxon>Bacillales</taxon>
        <taxon>Bacillaceae</taxon>
        <taxon>Virgibacillus</taxon>
    </lineage>
</organism>
<evidence type="ECO:0000313" key="3">
    <source>
        <dbReference type="EMBL" id="APC49443.1"/>
    </source>
</evidence>
<dbReference type="InterPro" id="IPR001466">
    <property type="entry name" value="Beta-lactam-related"/>
</dbReference>
<dbReference type="Pfam" id="PF00144">
    <property type="entry name" value="Beta-lactamase"/>
    <property type="match status" value="1"/>
</dbReference>
<feature type="domain" description="Beta-lactamase-related" evidence="2">
    <location>
        <begin position="6"/>
        <end position="332"/>
    </location>
</feature>
<dbReference type="GO" id="GO:0016787">
    <property type="term" value="F:hydrolase activity"/>
    <property type="evidence" value="ECO:0007669"/>
    <property type="project" value="UniProtKB-KW"/>
</dbReference>